<reference evidence="6 7" key="1">
    <citation type="submission" date="2014-12" db="EMBL/GenBank/DDBJ databases">
        <title>Draft genome sequences of 29 type strains of Enterococci.</title>
        <authorList>
            <person name="Zhong Z."/>
            <person name="Sun Z."/>
            <person name="Liu W."/>
            <person name="Zhang W."/>
            <person name="Zhang H."/>
        </authorList>
    </citation>
    <scope>NUCLEOTIDE SEQUENCE [LARGE SCALE GENOMIC DNA]</scope>
    <source>
        <strain evidence="6 7">DSM 17690</strain>
    </source>
</reference>
<dbReference type="Pfam" id="PF13556">
    <property type="entry name" value="HTH_30"/>
    <property type="match status" value="1"/>
</dbReference>
<dbReference type="EMBL" id="JXKD01000012">
    <property type="protein sequence ID" value="OJG09896.1"/>
    <property type="molecule type" value="Genomic_DNA"/>
</dbReference>
<dbReference type="InterPro" id="IPR042070">
    <property type="entry name" value="PucR_C-HTH_sf"/>
</dbReference>
<dbReference type="Proteomes" id="UP000182149">
    <property type="component" value="Unassembled WGS sequence"/>
</dbReference>
<evidence type="ECO:0000256" key="2">
    <source>
        <dbReference type="SAM" id="Coils"/>
    </source>
</evidence>
<evidence type="ECO:0000256" key="1">
    <source>
        <dbReference type="ARBA" id="ARBA00006754"/>
    </source>
</evidence>
<keyword evidence="2" id="KW-0175">Coiled coil</keyword>
<evidence type="ECO:0008006" key="8">
    <source>
        <dbReference type="Google" id="ProtNLM"/>
    </source>
</evidence>
<feature type="domain" description="CdaR GGDEF-like" evidence="5">
    <location>
        <begin position="306"/>
        <end position="439"/>
    </location>
</feature>
<gene>
    <name evidence="6" type="ORF">RU93_GL000535</name>
</gene>
<evidence type="ECO:0000259" key="4">
    <source>
        <dbReference type="Pfam" id="PF13556"/>
    </source>
</evidence>
<dbReference type="AlphaFoldDB" id="A0A1L8QR29"/>
<evidence type="ECO:0000259" key="5">
    <source>
        <dbReference type="Pfam" id="PF17853"/>
    </source>
</evidence>
<dbReference type="Gene3D" id="1.10.10.2840">
    <property type="entry name" value="PucR C-terminal helix-turn-helix domain"/>
    <property type="match status" value="1"/>
</dbReference>
<feature type="domain" description="PucR C-terminal helix-turn-helix" evidence="4">
    <location>
        <begin position="492"/>
        <end position="550"/>
    </location>
</feature>
<dbReference type="STRING" id="328396.RU93_GL000535"/>
<name>A0A1L8QR29_9ENTE</name>
<comment type="similarity">
    <text evidence="1">Belongs to the CdaR family.</text>
</comment>
<dbReference type="Gene3D" id="3.30.450.40">
    <property type="match status" value="1"/>
</dbReference>
<sequence length="567" mass="66002">MLTVNDLLHLEPFKEFKMISGFEGIHNRISSVNIMDNPNALDWFAPEEVLISSGYFFKDDESMQEKILRQLKLINCPALIIKPFSYLGKVPDNMLTLSNELQLPIIEMPYGMSFSKVMTRVMEELSENYNALNRKSLDIHNEFFELTLHGGGLQKIADVLSTMLEASIFLCDENWKILNAKVISSYAKTIHDNHADKISLPQSVIDSLPPKFEVIQKPIVRLLEFDHLNIPCIVVPVFFNEIHYGFIIVLEFHQQLRDHHYIALENSCMAFAMEQTHLAEMKRTQNQIQENFFDDLLVGNITSIPTLKNLANLHDINLNLMYTAIVFNVAFEHANVKNTINNLRYEENILKNLMEQLKKKPFAALGKCYIFQRKKQIIMLIGTTSEDSLQQSKTILADFIDAMKTKYPKCTIRCGIGNLSKQLADVHTSFFEAQETLRLMDNEPIKKKVRHYNDFFISHFFKKNIDYEELVLFFSKTLGPLYDFDLKNNSHLIETLECWISNKLNVAETARQLYIHRNSLLYRIEKIQNILVSDFKDSEELLKIQIAIKIYYILRENNTFKIQSDYH</sequence>
<proteinExistence type="inferred from homology"/>
<evidence type="ECO:0000313" key="7">
    <source>
        <dbReference type="Proteomes" id="UP000182149"/>
    </source>
</evidence>
<dbReference type="InterPro" id="IPR041522">
    <property type="entry name" value="CdaR_GGDEF"/>
</dbReference>
<dbReference type="Pfam" id="PF07905">
    <property type="entry name" value="PucR"/>
    <property type="match status" value="1"/>
</dbReference>
<dbReference type="PANTHER" id="PTHR33744">
    <property type="entry name" value="CARBOHYDRATE DIACID REGULATOR"/>
    <property type="match status" value="1"/>
</dbReference>
<dbReference type="InterPro" id="IPR012914">
    <property type="entry name" value="PucR_dom"/>
</dbReference>
<accession>A0A1L8QR29</accession>
<organism evidence="6 7">
    <name type="scientific">Enterococcus aquimarinus</name>
    <dbReference type="NCBI Taxonomy" id="328396"/>
    <lineage>
        <taxon>Bacteria</taxon>
        <taxon>Bacillati</taxon>
        <taxon>Bacillota</taxon>
        <taxon>Bacilli</taxon>
        <taxon>Lactobacillales</taxon>
        <taxon>Enterococcaceae</taxon>
        <taxon>Enterococcus</taxon>
    </lineage>
</organism>
<dbReference type="RefSeq" id="WP_071875238.1">
    <property type="nucleotide sequence ID" value="NZ_JBHSHF010000016.1"/>
</dbReference>
<dbReference type="Pfam" id="PF17853">
    <property type="entry name" value="GGDEF_2"/>
    <property type="match status" value="1"/>
</dbReference>
<evidence type="ECO:0000313" key="6">
    <source>
        <dbReference type="EMBL" id="OJG09896.1"/>
    </source>
</evidence>
<dbReference type="OrthoDB" id="142218at2"/>
<keyword evidence="7" id="KW-1185">Reference proteome</keyword>
<feature type="coiled-coil region" evidence="2">
    <location>
        <begin position="115"/>
        <end position="142"/>
    </location>
</feature>
<comment type="caution">
    <text evidence="6">The sequence shown here is derived from an EMBL/GenBank/DDBJ whole genome shotgun (WGS) entry which is preliminary data.</text>
</comment>
<protein>
    <recommendedName>
        <fullName evidence="8">PucR family transcriptional regulator</fullName>
    </recommendedName>
</protein>
<dbReference type="InterPro" id="IPR029016">
    <property type="entry name" value="GAF-like_dom_sf"/>
</dbReference>
<dbReference type="PANTHER" id="PTHR33744:SF1">
    <property type="entry name" value="DNA-BINDING TRANSCRIPTIONAL ACTIVATOR ADER"/>
    <property type="match status" value="1"/>
</dbReference>
<dbReference type="InterPro" id="IPR025736">
    <property type="entry name" value="PucR_C-HTH_dom"/>
</dbReference>
<evidence type="ECO:0000259" key="3">
    <source>
        <dbReference type="Pfam" id="PF07905"/>
    </source>
</evidence>
<dbReference type="InterPro" id="IPR051448">
    <property type="entry name" value="CdaR-like_regulators"/>
</dbReference>
<feature type="domain" description="Purine catabolism PurC-like" evidence="3">
    <location>
        <begin position="6"/>
        <end position="125"/>
    </location>
</feature>